<sequence length="525" mass="56847">MEFTIKDVEYPDRLNAATALIDEPVRIFGRDRLALTTPDDDRWTYGQLLDRSNQIANLLVEDYGLEPGNRVLLRAPNNPWLVAAWLGSLKAGAVVVTTMPLLRESEVDKLIELTSPTVAIADHRFLTDIVSPAEAHGTALIPVGGADEADLIRATAQKPTSFDNVETAADDVALLCPTSGTTGTPKVTMHFHRDILINADTFGRHIVNVQADDICACSAPLAFTFGLGALVVFPLYFGAASLMVERAAPVELATHAADAGATILYTAPTAYRVIVKEGRGDLLRGLRKAVSAGEHLPKQTREAVLEATGLELIDGIGGTEMLHVFISAAGDDIKPGAVGKPVPGFRAVILDEEGNELGDNEPGRLAVRGPLGCRYLNDPRQADYVVDGWNVTGDTFYRDDEGYFIYQARSDNMIISSGYNIGAPEVETAINEHPDVLECAVVAKPDEARGSVVTAFIVLRDGVAAGKDKAHEVQTFVKTQIAPYKYPREIRFVDQLPKNPSGKLQHFKLREQLQHETGPRVPEGV</sequence>
<evidence type="ECO:0000259" key="3">
    <source>
        <dbReference type="Pfam" id="PF00501"/>
    </source>
</evidence>
<dbReference type="PATRIC" id="fig|1229781.4.peg.1739"/>
<keyword evidence="1 5" id="KW-0436">Ligase</keyword>
<keyword evidence="2" id="KW-0812">Transmembrane</keyword>
<name>K9AJ35_9MICO</name>
<dbReference type="InterPro" id="IPR045851">
    <property type="entry name" value="AMP-bd_C_sf"/>
</dbReference>
<dbReference type="PANTHER" id="PTHR43352">
    <property type="entry name" value="ACETYL-COA SYNTHETASE"/>
    <property type="match status" value="1"/>
</dbReference>
<dbReference type="InterPro" id="IPR025110">
    <property type="entry name" value="AMP-bd_C"/>
</dbReference>
<gene>
    <name evidence="5" type="ORF">C272_08667</name>
</gene>
<dbReference type="Gene3D" id="3.30.300.30">
    <property type="match status" value="1"/>
</dbReference>
<dbReference type="InterPro" id="IPR020845">
    <property type="entry name" value="AMP-binding_CS"/>
</dbReference>
<dbReference type="AlphaFoldDB" id="K9AJ35"/>
<keyword evidence="2" id="KW-1133">Transmembrane helix</keyword>
<dbReference type="Gene3D" id="3.40.50.12780">
    <property type="entry name" value="N-terminal domain of ligase-like"/>
    <property type="match status" value="1"/>
</dbReference>
<keyword evidence="6" id="KW-1185">Reference proteome</keyword>
<organism evidence="5 6">
    <name type="scientific">Brevibacterium casei S18</name>
    <dbReference type="NCBI Taxonomy" id="1229781"/>
    <lineage>
        <taxon>Bacteria</taxon>
        <taxon>Bacillati</taxon>
        <taxon>Actinomycetota</taxon>
        <taxon>Actinomycetes</taxon>
        <taxon>Micrococcales</taxon>
        <taxon>Brevibacteriaceae</taxon>
        <taxon>Brevibacterium</taxon>
    </lineage>
</organism>
<dbReference type="GO" id="GO:0044550">
    <property type="term" value="P:secondary metabolite biosynthetic process"/>
    <property type="evidence" value="ECO:0007669"/>
    <property type="project" value="TreeGrafter"/>
</dbReference>
<evidence type="ECO:0000256" key="1">
    <source>
        <dbReference type="ARBA" id="ARBA00022598"/>
    </source>
</evidence>
<dbReference type="SUPFAM" id="SSF56801">
    <property type="entry name" value="Acetyl-CoA synthetase-like"/>
    <property type="match status" value="1"/>
</dbReference>
<proteinExistence type="predicted"/>
<feature type="transmembrane region" description="Helical" evidence="2">
    <location>
        <begin position="219"/>
        <end position="237"/>
    </location>
</feature>
<dbReference type="EMBL" id="AMSP01000006">
    <property type="protein sequence ID" value="EKU47289.1"/>
    <property type="molecule type" value="Genomic_DNA"/>
</dbReference>
<dbReference type="Proteomes" id="UP000009879">
    <property type="component" value="Unassembled WGS sequence"/>
</dbReference>
<evidence type="ECO:0000313" key="6">
    <source>
        <dbReference type="Proteomes" id="UP000009879"/>
    </source>
</evidence>
<dbReference type="GO" id="GO:0016878">
    <property type="term" value="F:acid-thiol ligase activity"/>
    <property type="evidence" value="ECO:0007669"/>
    <property type="project" value="TreeGrafter"/>
</dbReference>
<keyword evidence="2" id="KW-0472">Membrane</keyword>
<evidence type="ECO:0000313" key="5">
    <source>
        <dbReference type="EMBL" id="EKU47289.1"/>
    </source>
</evidence>
<feature type="domain" description="AMP-dependent synthetase/ligase" evidence="3">
    <location>
        <begin position="31"/>
        <end position="370"/>
    </location>
</feature>
<protein>
    <submittedName>
        <fullName evidence="5">Putative benzoate-/ anthranilate-CoA ligase</fullName>
    </submittedName>
</protein>
<dbReference type="PANTHER" id="PTHR43352:SF1">
    <property type="entry name" value="ANTHRANILATE--COA LIGASE"/>
    <property type="match status" value="1"/>
</dbReference>
<dbReference type="InterPro" id="IPR042099">
    <property type="entry name" value="ANL_N_sf"/>
</dbReference>
<feature type="domain" description="AMP-binding enzyme C-terminal" evidence="4">
    <location>
        <begin position="425"/>
        <end position="503"/>
    </location>
</feature>
<dbReference type="Pfam" id="PF00501">
    <property type="entry name" value="AMP-binding"/>
    <property type="match status" value="1"/>
</dbReference>
<dbReference type="PROSITE" id="PS00455">
    <property type="entry name" value="AMP_BINDING"/>
    <property type="match status" value="1"/>
</dbReference>
<comment type="caution">
    <text evidence="5">The sequence shown here is derived from an EMBL/GenBank/DDBJ whole genome shotgun (WGS) entry which is preliminary data.</text>
</comment>
<dbReference type="eggNOG" id="COG0365">
    <property type="taxonomic scope" value="Bacteria"/>
</dbReference>
<dbReference type="InterPro" id="IPR000873">
    <property type="entry name" value="AMP-dep_synth/lig_dom"/>
</dbReference>
<accession>K9AJ35</accession>
<evidence type="ECO:0000256" key="2">
    <source>
        <dbReference type="SAM" id="Phobius"/>
    </source>
</evidence>
<reference evidence="5 6" key="1">
    <citation type="submission" date="2012-09" db="EMBL/GenBank/DDBJ databases">
        <title>Genome Sequence of Brevibacterium casei S18.</title>
        <authorList>
            <person name="Sharma R."/>
            <person name="Singh A."/>
            <person name="Jangir P.K."/>
        </authorList>
    </citation>
    <scope>NUCLEOTIDE SEQUENCE [LARGE SCALE GENOMIC DNA]</scope>
    <source>
        <strain evidence="5 6">S18</strain>
    </source>
</reference>
<evidence type="ECO:0000259" key="4">
    <source>
        <dbReference type="Pfam" id="PF13193"/>
    </source>
</evidence>
<dbReference type="Pfam" id="PF13193">
    <property type="entry name" value="AMP-binding_C"/>
    <property type="match status" value="1"/>
</dbReference>